<evidence type="ECO:0008006" key="3">
    <source>
        <dbReference type="Google" id="ProtNLM"/>
    </source>
</evidence>
<comment type="caution">
    <text evidence="1">The sequence shown here is derived from an EMBL/GenBank/DDBJ whole genome shotgun (WGS) entry which is preliminary data.</text>
</comment>
<dbReference type="EMBL" id="BOPB01000005">
    <property type="protein sequence ID" value="GIJ20645.1"/>
    <property type="molecule type" value="Genomic_DNA"/>
</dbReference>
<sequence>MSLELRSRRGSRMAVAAVAIGAVLALATVVTAGTRDRGPARQQEVASNGVRISVPAGWPRNATKCGTPMSNTYIVDVDLIAGCAVLPRPRVDYAEIKRANLDLDPEAQLATEAGEAFGHPVLRGGDVLSDGRTRQVVVVPDHQVVLVAVSSNPALAEAITHSLRVD</sequence>
<gene>
    <name evidence="1" type="ORF">Vlu01_12690</name>
</gene>
<evidence type="ECO:0000313" key="1">
    <source>
        <dbReference type="EMBL" id="GIJ20645.1"/>
    </source>
</evidence>
<accession>A0ABQ4IS38</accession>
<name>A0ABQ4IS38_9ACTN</name>
<proteinExistence type="predicted"/>
<dbReference type="Proteomes" id="UP000643165">
    <property type="component" value="Unassembled WGS sequence"/>
</dbReference>
<protein>
    <recommendedName>
        <fullName evidence="3">DUF2020 domain-containing protein</fullName>
    </recommendedName>
</protein>
<evidence type="ECO:0000313" key="2">
    <source>
        <dbReference type="Proteomes" id="UP000643165"/>
    </source>
</evidence>
<organism evidence="1 2">
    <name type="scientific">Micromonospora lutea</name>
    <dbReference type="NCBI Taxonomy" id="419825"/>
    <lineage>
        <taxon>Bacteria</taxon>
        <taxon>Bacillati</taxon>
        <taxon>Actinomycetota</taxon>
        <taxon>Actinomycetes</taxon>
        <taxon>Micromonosporales</taxon>
        <taxon>Micromonosporaceae</taxon>
        <taxon>Micromonospora</taxon>
    </lineage>
</organism>
<reference evidence="1 2" key="1">
    <citation type="submission" date="2021-01" db="EMBL/GenBank/DDBJ databases">
        <title>Whole genome shotgun sequence of Verrucosispora lutea NBRC 106530.</title>
        <authorList>
            <person name="Komaki H."/>
            <person name="Tamura T."/>
        </authorList>
    </citation>
    <scope>NUCLEOTIDE SEQUENCE [LARGE SCALE GENOMIC DNA]</scope>
    <source>
        <strain evidence="1 2">NBRC 106530</strain>
    </source>
</reference>
<keyword evidence="2" id="KW-1185">Reference proteome</keyword>